<dbReference type="InterPro" id="IPR006571">
    <property type="entry name" value="TLDc_dom"/>
</dbReference>
<evidence type="ECO:0000256" key="4">
    <source>
        <dbReference type="ARBA" id="ARBA00040604"/>
    </source>
</evidence>
<evidence type="ECO:0000313" key="6">
    <source>
        <dbReference type="EMBL" id="CAD8897304.1"/>
    </source>
</evidence>
<dbReference type="PROSITE" id="PS51886">
    <property type="entry name" value="TLDC"/>
    <property type="match status" value="1"/>
</dbReference>
<keyword evidence="3" id="KW-0496">Mitochondrion</keyword>
<protein>
    <recommendedName>
        <fullName evidence="4">Oxidation resistance protein 1</fullName>
    </recommendedName>
</protein>
<dbReference type="PANTHER" id="PTHR23354:SF62">
    <property type="entry name" value="MUSTARD, ISOFORM V"/>
    <property type="match status" value="1"/>
</dbReference>
<organism evidence="6">
    <name type="scientific">Corethron hystrix</name>
    <dbReference type="NCBI Taxonomy" id="216773"/>
    <lineage>
        <taxon>Eukaryota</taxon>
        <taxon>Sar</taxon>
        <taxon>Stramenopiles</taxon>
        <taxon>Ochrophyta</taxon>
        <taxon>Bacillariophyta</taxon>
        <taxon>Coscinodiscophyceae</taxon>
        <taxon>Corethrophycidae</taxon>
        <taxon>Corethrales</taxon>
        <taxon>Corethraceae</taxon>
        <taxon>Corethron</taxon>
    </lineage>
</organism>
<evidence type="ECO:0000256" key="3">
    <source>
        <dbReference type="ARBA" id="ARBA00023128"/>
    </source>
</evidence>
<reference evidence="6" key="1">
    <citation type="submission" date="2021-01" db="EMBL/GenBank/DDBJ databases">
        <authorList>
            <person name="Corre E."/>
            <person name="Pelletier E."/>
            <person name="Niang G."/>
            <person name="Scheremetjew M."/>
            <person name="Finn R."/>
            <person name="Kale V."/>
            <person name="Holt S."/>
            <person name="Cochrane G."/>
            <person name="Meng A."/>
            <person name="Brown T."/>
            <person name="Cohen L."/>
        </authorList>
    </citation>
    <scope>NUCLEOTIDE SEQUENCE</scope>
    <source>
        <strain evidence="6">308</strain>
    </source>
</reference>
<accession>A0A7S1BT78</accession>
<proteinExistence type="inferred from homology"/>
<evidence type="ECO:0000256" key="2">
    <source>
        <dbReference type="ARBA" id="ARBA00009540"/>
    </source>
</evidence>
<comment type="similarity">
    <text evidence="2">Belongs to the OXR1 family.</text>
</comment>
<dbReference type="PANTHER" id="PTHR23354">
    <property type="entry name" value="NUCLEOLAR PROTEIN 7/ESTROGEN RECEPTOR COACTIVATOR-RELATED"/>
    <property type="match status" value="1"/>
</dbReference>
<feature type="domain" description="TLDc" evidence="5">
    <location>
        <begin position="76"/>
        <end position="195"/>
    </location>
</feature>
<dbReference type="AlphaFoldDB" id="A0A7S1BT78"/>
<dbReference type="EMBL" id="HBFR01033585">
    <property type="protein sequence ID" value="CAD8897304.1"/>
    <property type="molecule type" value="Transcribed_RNA"/>
</dbReference>
<evidence type="ECO:0000256" key="1">
    <source>
        <dbReference type="ARBA" id="ARBA00004173"/>
    </source>
</evidence>
<gene>
    <name evidence="6" type="ORF">CHYS00102_LOCUS24518</name>
</gene>
<evidence type="ECO:0000259" key="5">
    <source>
        <dbReference type="PROSITE" id="PS51886"/>
    </source>
</evidence>
<comment type="subcellular location">
    <subcellularLocation>
        <location evidence="1">Mitochondrion</location>
    </subcellularLocation>
</comment>
<dbReference type="Pfam" id="PF07534">
    <property type="entry name" value="TLD"/>
    <property type="match status" value="1"/>
</dbReference>
<sequence>MEPGVHPSDVAVILPKRKEVVSILDDLCNPCLPVYQSDLFLDDRIIKDDTDVYTRSVQKLQDSFELQNRKGDFSPPLLTRTQMKDIRDRGGLPSQLASCAWYRFFSLQRDGDCFLSFLFRARHHKNTLFVLKTNNNEIFGGFAANTWKKEYKYKPHYYGTGEAFLFKIVDRKVSGKSCISTPQQKKKKTGKDKPK</sequence>
<dbReference type="GO" id="GO:0005739">
    <property type="term" value="C:mitochondrion"/>
    <property type="evidence" value="ECO:0007669"/>
    <property type="project" value="UniProtKB-SubCell"/>
</dbReference>
<name>A0A7S1BT78_9STRA</name>